<dbReference type="PANTHER" id="PTHR23501">
    <property type="entry name" value="MAJOR FACILITATOR SUPERFAMILY"/>
    <property type="match status" value="1"/>
</dbReference>
<dbReference type="OrthoDB" id="10021397at2759"/>
<evidence type="ECO:0000256" key="4">
    <source>
        <dbReference type="ARBA" id="ARBA00023136"/>
    </source>
</evidence>
<sequence length="561" mass="59384">MDSAKRPASTKSSNTADETKGISSNPHDSVPEAYNLRSPSFWLVIISMYLAFFLIALDRMIIATAVPAITNTFNSISDIGWYGSAYMLTCAIFNPLFGSIYRFYPIKWVFMASVVLFEAASALCGAAPTSEALIVGRALAGIGAAGISCGAIMIVVVLVPLHKRPVFTSFFGMAFGVSSVLGPVVGGIFTDARQLTWRWCFYINLPVGAFTLLVIFFCLRLPTPSSAQQALPKLSFTAKVSRLDPLGLAFFVPSIVSLVLALQWGGTTYAWSSPKIVGLLVTFAVTFVIFLVVEFKLPDTAMAPPRVVLNRSVGASMFFTFMSSGAMMCAIYYLAIWFQAAQGQSAMQAGIRTIPLVVSLVLTGIVIAVVTQKIGYYVPAMLLAPVLASIGSGLLSTLAPASGAGTWIGYQVLYGVGVGAGAQSATLAAQTVLSREDVPLGTAMMFFVQQLGGAIFVPVGQNVFASSLVKKLSGIAGLHTDIIINTGATDLKKVVPAHELASVLDAYSYACTRVFILGAALSACMILGAAAVEWKSIKKGSPHDTSAAVKDEEEGHMEAEK</sequence>
<dbReference type="Pfam" id="PF07690">
    <property type="entry name" value="MFS_1"/>
    <property type="match status" value="1"/>
</dbReference>
<feature type="transmembrane region" description="Helical" evidence="6">
    <location>
        <begin position="506"/>
        <end position="532"/>
    </location>
</feature>
<feature type="region of interest" description="Disordered" evidence="5">
    <location>
        <begin position="540"/>
        <end position="561"/>
    </location>
</feature>
<dbReference type="FunFam" id="1.20.1720.10:FF:000012">
    <property type="entry name" value="MFS toxin efflux pump (AflT)"/>
    <property type="match status" value="1"/>
</dbReference>
<dbReference type="InterPro" id="IPR011701">
    <property type="entry name" value="MFS"/>
</dbReference>
<feature type="transmembrane region" description="Helical" evidence="6">
    <location>
        <begin position="166"/>
        <end position="189"/>
    </location>
</feature>
<dbReference type="InterPro" id="IPR020846">
    <property type="entry name" value="MFS_dom"/>
</dbReference>
<feature type="transmembrane region" description="Helical" evidence="6">
    <location>
        <begin position="318"/>
        <end position="338"/>
    </location>
</feature>
<dbReference type="FunFam" id="1.20.1250.20:FF:000196">
    <property type="entry name" value="MFS toxin efflux pump (AflT)"/>
    <property type="match status" value="1"/>
</dbReference>
<feature type="transmembrane region" description="Helical" evidence="6">
    <location>
        <begin position="108"/>
        <end position="128"/>
    </location>
</feature>
<evidence type="ECO:0000256" key="1">
    <source>
        <dbReference type="ARBA" id="ARBA00004141"/>
    </source>
</evidence>
<keyword evidence="9" id="KW-1185">Reference proteome</keyword>
<feature type="transmembrane region" description="Helical" evidence="6">
    <location>
        <begin position="350"/>
        <end position="370"/>
    </location>
</feature>
<feature type="transmembrane region" description="Helical" evidence="6">
    <location>
        <begin position="276"/>
        <end position="297"/>
    </location>
</feature>
<organism evidence="8 9">
    <name type="scientific">Paraphoma chrysanthemicola</name>
    <dbReference type="NCBI Taxonomy" id="798071"/>
    <lineage>
        <taxon>Eukaryota</taxon>
        <taxon>Fungi</taxon>
        <taxon>Dikarya</taxon>
        <taxon>Ascomycota</taxon>
        <taxon>Pezizomycotina</taxon>
        <taxon>Dothideomycetes</taxon>
        <taxon>Pleosporomycetidae</taxon>
        <taxon>Pleosporales</taxon>
        <taxon>Pleosporineae</taxon>
        <taxon>Phaeosphaeriaceae</taxon>
        <taxon>Paraphoma</taxon>
    </lineage>
</organism>
<dbReference type="PANTHER" id="PTHR23501:SF201">
    <property type="entry name" value="MFS AFLATOXIN EFFLUX PUMP"/>
    <property type="match status" value="1"/>
</dbReference>
<feature type="transmembrane region" description="Helical" evidence="6">
    <location>
        <begin position="407"/>
        <end position="428"/>
    </location>
</feature>
<keyword evidence="2 6" id="KW-0812">Transmembrane</keyword>
<dbReference type="GO" id="GO:0005886">
    <property type="term" value="C:plasma membrane"/>
    <property type="evidence" value="ECO:0007669"/>
    <property type="project" value="TreeGrafter"/>
</dbReference>
<name>A0A8K0R1A7_9PLEO</name>
<evidence type="ECO:0000313" key="9">
    <source>
        <dbReference type="Proteomes" id="UP000813461"/>
    </source>
</evidence>
<protein>
    <submittedName>
        <fullName evidence="8">Efflux pump antibiotic resistance protein</fullName>
    </submittedName>
</protein>
<dbReference type="SUPFAM" id="SSF103473">
    <property type="entry name" value="MFS general substrate transporter"/>
    <property type="match status" value="1"/>
</dbReference>
<feature type="compositionally biased region" description="Polar residues" evidence="5">
    <location>
        <begin position="9"/>
        <end position="26"/>
    </location>
</feature>
<feature type="transmembrane region" description="Helical" evidence="6">
    <location>
        <begin position="440"/>
        <end position="459"/>
    </location>
</feature>
<dbReference type="CDD" id="cd17502">
    <property type="entry name" value="MFS_Azr1_MDR_like"/>
    <property type="match status" value="1"/>
</dbReference>
<evidence type="ECO:0000256" key="6">
    <source>
        <dbReference type="SAM" id="Phobius"/>
    </source>
</evidence>
<feature type="transmembrane region" description="Helical" evidence="6">
    <location>
        <begin position="41"/>
        <end position="69"/>
    </location>
</feature>
<keyword evidence="3 6" id="KW-1133">Transmembrane helix</keyword>
<evidence type="ECO:0000256" key="3">
    <source>
        <dbReference type="ARBA" id="ARBA00022989"/>
    </source>
</evidence>
<dbReference type="EMBL" id="JAGMVJ010000016">
    <property type="protein sequence ID" value="KAH7079414.1"/>
    <property type="molecule type" value="Genomic_DNA"/>
</dbReference>
<feature type="transmembrane region" description="Helical" evidence="6">
    <location>
        <begin position="201"/>
        <end position="222"/>
    </location>
</feature>
<feature type="transmembrane region" description="Helical" evidence="6">
    <location>
        <begin position="134"/>
        <end position="159"/>
    </location>
</feature>
<comment type="caution">
    <text evidence="8">The sequence shown here is derived from an EMBL/GenBank/DDBJ whole genome shotgun (WGS) entry which is preliminary data.</text>
</comment>
<gene>
    <name evidence="8" type="ORF">FB567DRAFT_450096</name>
</gene>
<proteinExistence type="predicted"/>
<evidence type="ECO:0000256" key="5">
    <source>
        <dbReference type="SAM" id="MobiDB-lite"/>
    </source>
</evidence>
<feature type="transmembrane region" description="Helical" evidence="6">
    <location>
        <begin position="81"/>
        <end position="101"/>
    </location>
</feature>
<dbReference type="AlphaFoldDB" id="A0A8K0R1A7"/>
<feature type="transmembrane region" description="Helical" evidence="6">
    <location>
        <begin position="382"/>
        <end position="401"/>
    </location>
</feature>
<feature type="region of interest" description="Disordered" evidence="5">
    <location>
        <begin position="1"/>
        <end position="26"/>
    </location>
</feature>
<feature type="transmembrane region" description="Helical" evidence="6">
    <location>
        <begin position="243"/>
        <end position="264"/>
    </location>
</feature>
<dbReference type="InterPro" id="IPR036259">
    <property type="entry name" value="MFS_trans_sf"/>
</dbReference>
<accession>A0A8K0R1A7</accession>
<keyword evidence="4 6" id="KW-0472">Membrane</keyword>
<reference evidence="8" key="1">
    <citation type="journal article" date="2021" name="Nat. Commun.">
        <title>Genetic determinants of endophytism in the Arabidopsis root mycobiome.</title>
        <authorList>
            <person name="Mesny F."/>
            <person name="Miyauchi S."/>
            <person name="Thiergart T."/>
            <person name="Pickel B."/>
            <person name="Atanasova L."/>
            <person name="Karlsson M."/>
            <person name="Huettel B."/>
            <person name="Barry K.W."/>
            <person name="Haridas S."/>
            <person name="Chen C."/>
            <person name="Bauer D."/>
            <person name="Andreopoulos W."/>
            <person name="Pangilinan J."/>
            <person name="LaButti K."/>
            <person name="Riley R."/>
            <person name="Lipzen A."/>
            <person name="Clum A."/>
            <person name="Drula E."/>
            <person name="Henrissat B."/>
            <person name="Kohler A."/>
            <person name="Grigoriev I.V."/>
            <person name="Martin F.M."/>
            <person name="Hacquard S."/>
        </authorList>
    </citation>
    <scope>NUCLEOTIDE SEQUENCE</scope>
    <source>
        <strain evidence="8">MPI-SDFR-AT-0120</strain>
    </source>
</reference>
<evidence type="ECO:0000259" key="7">
    <source>
        <dbReference type="PROSITE" id="PS50850"/>
    </source>
</evidence>
<evidence type="ECO:0000256" key="2">
    <source>
        <dbReference type="ARBA" id="ARBA00022692"/>
    </source>
</evidence>
<dbReference type="Gene3D" id="1.20.1250.20">
    <property type="entry name" value="MFS general substrate transporter like domains"/>
    <property type="match status" value="1"/>
</dbReference>
<dbReference type="Proteomes" id="UP000813461">
    <property type="component" value="Unassembled WGS sequence"/>
</dbReference>
<dbReference type="GO" id="GO:0022857">
    <property type="term" value="F:transmembrane transporter activity"/>
    <property type="evidence" value="ECO:0007669"/>
    <property type="project" value="InterPro"/>
</dbReference>
<dbReference type="PROSITE" id="PS50850">
    <property type="entry name" value="MFS"/>
    <property type="match status" value="1"/>
</dbReference>
<evidence type="ECO:0000313" key="8">
    <source>
        <dbReference type="EMBL" id="KAH7079414.1"/>
    </source>
</evidence>
<feature type="domain" description="Major facilitator superfamily (MFS) profile" evidence="7">
    <location>
        <begin position="44"/>
        <end position="537"/>
    </location>
</feature>
<comment type="subcellular location">
    <subcellularLocation>
        <location evidence="1">Membrane</location>
        <topology evidence="1">Multi-pass membrane protein</topology>
    </subcellularLocation>
</comment>